<proteinExistence type="predicted"/>
<dbReference type="Proteomes" id="UP001501352">
    <property type="component" value="Unassembled WGS sequence"/>
</dbReference>
<evidence type="ECO:0000313" key="1">
    <source>
        <dbReference type="EMBL" id="GAA0620093.1"/>
    </source>
</evidence>
<reference evidence="1 2" key="1">
    <citation type="journal article" date="2019" name="Int. J. Syst. Evol. Microbiol.">
        <title>The Global Catalogue of Microorganisms (GCM) 10K type strain sequencing project: providing services to taxonomists for standard genome sequencing and annotation.</title>
        <authorList>
            <consortium name="The Broad Institute Genomics Platform"/>
            <consortium name="The Broad Institute Genome Sequencing Center for Infectious Disease"/>
            <person name="Wu L."/>
            <person name="Ma J."/>
        </authorList>
    </citation>
    <scope>NUCLEOTIDE SEQUENCE [LARGE SCALE GENOMIC DNA]</scope>
    <source>
        <strain evidence="1 2">JCM 12928</strain>
    </source>
</reference>
<keyword evidence="2" id="KW-1185">Reference proteome</keyword>
<organism evidence="1 2">
    <name type="scientific">Brevundimonas kwangchunensis</name>
    <dbReference type="NCBI Taxonomy" id="322163"/>
    <lineage>
        <taxon>Bacteria</taxon>
        <taxon>Pseudomonadati</taxon>
        <taxon>Pseudomonadota</taxon>
        <taxon>Alphaproteobacteria</taxon>
        <taxon>Caulobacterales</taxon>
        <taxon>Caulobacteraceae</taxon>
        <taxon>Brevundimonas</taxon>
    </lineage>
</organism>
<evidence type="ECO:0000313" key="2">
    <source>
        <dbReference type="Proteomes" id="UP001501352"/>
    </source>
</evidence>
<sequence>MALIVAGRQINVESVRKVVSWEHYGWVPTSNQSYSNCFGDAAPVDIGQRTLFVTRAGYRQFGEGPREPTDLWTPQSVYRLRGNGAPPRWTEPQRGLTLNLAPEELPVMVTFADLDDPQSIRIVRPDELSDFFPGVRLGRCKVEWTRDRPTRTDVRQRLPWAYDDRRKPEIYPYVYADKHLFGI</sequence>
<dbReference type="EMBL" id="BAAAGA010000002">
    <property type="protein sequence ID" value="GAA0620093.1"/>
    <property type="molecule type" value="Genomic_DNA"/>
</dbReference>
<accession>A0ABN1GUN4</accession>
<protein>
    <submittedName>
        <fullName evidence="1">Uncharacterized protein</fullName>
    </submittedName>
</protein>
<comment type="caution">
    <text evidence="1">The sequence shown here is derived from an EMBL/GenBank/DDBJ whole genome shotgun (WGS) entry which is preliminary data.</text>
</comment>
<gene>
    <name evidence="1" type="ORF">GCM10009422_14660</name>
</gene>
<name>A0ABN1GUN4_9CAUL</name>